<feature type="domain" description="GFO/IDH/MocA-like oxidoreductase" evidence="4">
    <location>
        <begin position="145"/>
        <end position="261"/>
    </location>
</feature>
<dbReference type="Gene3D" id="3.30.360.10">
    <property type="entry name" value="Dihydrodipicolinate Reductase, domain 2"/>
    <property type="match status" value="1"/>
</dbReference>
<gene>
    <name evidence="5" type="ORF">ABDJ40_00735</name>
</gene>
<dbReference type="RefSeq" id="WP_347604777.1">
    <property type="nucleotide sequence ID" value="NZ_JBDPZC010000001.1"/>
</dbReference>
<accession>A0ABV0G8A8</accession>
<evidence type="ECO:0000259" key="4">
    <source>
        <dbReference type="Pfam" id="PF22725"/>
    </source>
</evidence>
<feature type="domain" description="Gfo/Idh/MocA-like oxidoreductase N-terminal" evidence="3">
    <location>
        <begin position="4"/>
        <end position="129"/>
    </location>
</feature>
<proteinExistence type="inferred from homology"/>
<comment type="caution">
    <text evidence="5">The sequence shown here is derived from an EMBL/GenBank/DDBJ whole genome shotgun (WGS) entry which is preliminary data.</text>
</comment>
<sequence>MKTFNWALIGPGKIARRFAHALSALPGSRLAAVHGRDAQRATAFSRQCQDQWPDPAGAPRVSTDLAALLADPAIDAVYVATPHAQHGEPVRAALRAGKPVLCEKPLVPHRAEGEALVALARERGVFLMEAVWTRFLPAYEVLSGWLREQAIGPLRAIESSFCFPAPFDPHSRLFDPALAGGALLDIGIYNLTATRWVLEQALGHVPELQQLDVQGRLAPTGVDLRVQGLLGFEGGISAQFLCGLDASSPNALTILGERGSISLPRNFWESQQLVLRPHGQAEQLVDAPWRINGFEGEIEEAQACIRAGLVESPRMRHGESLAILGWMDRIRARLGVRYPFEQDAPLP</sequence>
<dbReference type="Pfam" id="PF22725">
    <property type="entry name" value="GFO_IDH_MocA_C3"/>
    <property type="match status" value="1"/>
</dbReference>
<dbReference type="PANTHER" id="PTHR22604">
    <property type="entry name" value="OXIDOREDUCTASES"/>
    <property type="match status" value="1"/>
</dbReference>
<dbReference type="Gene3D" id="3.40.50.720">
    <property type="entry name" value="NAD(P)-binding Rossmann-like Domain"/>
    <property type="match status" value="1"/>
</dbReference>
<keyword evidence="6" id="KW-1185">Reference proteome</keyword>
<reference evidence="5 6" key="1">
    <citation type="submission" date="2024-05" db="EMBL/GenBank/DDBJ databases">
        <title>Roseateles sp. 2.12 16S ribosomal RNA gene Genome sequencing and assembly.</title>
        <authorList>
            <person name="Woo H."/>
        </authorList>
    </citation>
    <scope>NUCLEOTIDE SEQUENCE [LARGE SCALE GENOMIC DNA]</scope>
    <source>
        <strain evidence="5 6">2.12</strain>
    </source>
</reference>
<evidence type="ECO:0000256" key="1">
    <source>
        <dbReference type="ARBA" id="ARBA00010928"/>
    </source>
</evidence>
<dbReference type="SUPFAM" id="SSF51735">
    <property type="entry name" value="NAD(P)-binding Rossmann-fold domains"/>
    <property type="match status" value="1"/>
</dbReference>
<evidence type="ECO:0000313" key="5">
    <source>
        <dbReference type="EMBL" id="MEO3711287.1"/>
    </source>
</evidence>
<dbReference type="InterPro" id="IPR055170">
    <property type="entry name" value="GFO_IDH_MocA-like_dom"/>
</dbReference>
<dbReference type="Pfam" id="PF01408">
    <property type="entry name" value="GFO_IDH_MocA"/>
    <property type="match status" value="1"/>
</dbReference>
<protein>
    <submittedName>
        <fullName evidence="5">Gfo/Idh/MocA family oxidoreductase</fullName>
    </submittedName>
</protein>
<comment type="similarity">
    <text evidence="1">Belongs to the Gfo/Idh/MocA family.</text>
</comment>
<evidence type="ECO:0000259" key="3">
    <source>
        <dbReference type="Pfam" id="PF01408"/>
    </source>
</evidence>
<dbReference type="EMBL" id="JBDPZC010000001">
    <property type="protein sequence ID" value="MEO3711287.1"/>
    <property type="molecule type" value="Genomic_DNA"/>
</dbReference>
<dbReference type="InterPro" id="IPR000683">
    <property type="entry name" value="Gfo/Idh/MocA-like_OxRdtase_N"/>
</dbReference>
<dbReference type="SUPFAM" id="SSF55347">
    <property type="entry name" value="Glyceraldehyde-3-phosphate dehydrogenase-like, C-terminal domain"/>
    <property type="match status" value="1"/>
</dbReference>
<dbReference type="InterPro" id="IPR036291">
    <property type="entry name" value="NAD(P)-bd_dom_sf"/>
</dbReference>
<evidence type="ECO:0000313" key="6">
    <source>
        <dbReference type="Proteomes" id="UP001462640"/>
    </source>
</evidence>
<name>A0ABV0G8A8_9BURK</name>
<organism evidence="5 6">
    <name type="scientific">Roseateles flavus</name>
    <dbReference type="NCBI Taxonomy" id="3149041"/>
    <lineage>
        <taxon>Bacteria</taxon>
        <taxon>Pseudomonadati</taxon>
        <taxon>Pseudomonadota</taxon>
        <taxon>Betaproteobacteria</taxon>
        <taxon>Burkholderiales</taxon>
        <taxon>Sphaerotilaceae</taxon>
        <taxon>Roseateles</taxon>
    </lineage>
</organism>
<dbReference type="InterPro" id="IPR050984">
    <property type="entry name" value="Gfo/Idh/MocA_domain"/>
</dbReference>
<dbReference type="Proteomes" id="UP001462640">
    <property type="component" value="Unassembled WGS sequence"/>
</dbReference>
<evidence type="ECO:0000256" key="2">
    <source>
        <dbReference type="ARBA" id="ARBA00023002"/>
    </source>
</evidence>
<keyword evidence="2" id="KW-0560">Oxidoreductase</keyword>
<dbReference type="PANTHER" id="PTHR22604:SF105">
    <property type="entry name" value="TRANS-1,2-DIHYDROBENZENE-1,2-DIOL DEHYDROGENASE"/>
    <property type="match status" value="1"/>
</dbReference>